<dbReference type="VEuPathDB" id="GiardiaDB:GMRT_14562"/>
<proteinExistence type="predicted"/>
<dbReference type="PANTHER" id="PTHR46093">
    <property type="entry name" value="ACYL-COA-BINDING DOMAIN-CONTAINING PROTEIN 5"/>
    <property type="match status" value="1"/>
</dbReference>
<dbReference type="AlphaFoldDB" id="A0A4Z1T4W4"/>
<dbReference type="SUPFAM" id="SSF117281">
    <property type="entry name" value="Kelch motif"/>
    <property type="match status" value="1"/>
</dbReference>
<dbReference type="Gene3D" id="2.120.10.80">
    <property type="entry name" value="Kelch-type beta propeller"/>
    <property type="match status" value="1"/>
</dbReference>
<dbReference type="PANTHER" id="PTHR46093:SF18">
    <property type="entry name" value="FIBRONECTIN TYPE-III DOMAIN-CONTAINING PROTEIN"/>
    <property type="match status" value="1"/>
</dbReference>
<evidence type="ECO:0000313" key="4">
    <source>
        <dbReference type="Proteomes" id="UP000315496"/>
    </source>
</evidence>
<gene>
    <name evidence="3" type="ORF">GMRT_14562</name>
</gene>
<dbReference type="Proteomes" id="UP000315496">
    <property type="component" value="Chromosome 2"/>
</dbReference>
<evidence type="ECO:0000313" key="3">
    <source>
        <dbReference type="EMBL" id="TNJ29043.1"/>
    </source>
</evidence>
<dbReference type="EMBL" id="VDLU01000002">
    <property type="protein sequence ID" value="TNJ29043.1"/>
    <property type="molecule type" value="Genomic_DNA"/>
</dbReference>
<accession>A0A4Z1T4W4</accession>
<reference evidence="3 4" key="1">
    <citation type="submission" date="2019-05" db="EMBL/GenBank/DDBJ databases">
        <title>The compact genome of Giardia muris reveals important steps in the evolution of intestinal protozoan parasites.</title>
        <authorList>
            <person name="Xu F."/>
            <person name="Jimenez-Gonzalez A."/>
            <person name="Einarsson E."/>
            <person name="Astvaldsson A."/>
            <person name="Peirasmaki D."/>
            <person name="Eckmann L."/>
            <person name="Andersson J.O."/>
            <person name="Svard S.G."/>
            <person name="Jerlstrom-Hultqvist J."/>
        </authorList>
    </citation>
    <scope>NUCLEOTIDE SEQUENCE [LARGE SCALE GENOMIC DNA]</scope>
    <source>
        <strain evidence="3 4">Roberts-Thomson</strain>
    </source>
</reference>
<comment type="caution">
    <text evidence="3">The sequence shown here is derived from an EMBL/GenBank/DDBJ whole genome shotgun (WGS) entry which is preliminary data.</text>
</comment>
<evidence type="ECO:0000256" key="1">
    <source>
        <dbReference type="ARBA" id="ARBA00022441"/>
    </source>
</evidence>
<name>A0A4Z1T4W4_GIAMU</name>
<dbReference type="Pfam" id="PF24681">
    <property type="entry name" value="Kelch_KLHDC2_KLHL20_DRC7"/>
    <property type="match status" value="1"/>
</dbReference>
<protein>
    <submittedName>
        <fullName evidence="3">Kelch motif-containing protein</fullName>
    </submittedName>
</protein>
<keyword evidence="4" id="KW-1185">Reference proteome</keyword>
<evidence type="ECO:0000256" key="2">
    <source>
        <dbReference type="ARBA" id="ARBA00022737"/>
    </source>
</evidence>
<organism evidence="3 4">
    <name type="scientific">Giardia muris</name>
    <dbReference type="NCBI Taxonomy" id="5742"/>
    <lineage>
        <taxon>Eukaryota</taxon>
        <taxon>Metamonada</taxon>
        <taxon>Diplomonadida</taxon>
        <taxon>Hexamitidae</taxon>
        <taxon>Giardiinae</taxon>
        <taxon>Giardia</taxon>
    </lineage>
</organism>
<keyword evidence="1" id="KW-0880">Kelch repeat</keyword>
<keyword evidence="2" id="KW-0677">Repeat</keyword>
<dbReference type="InterPro" id="IPR015915">
    <property type="entry name" value="Kelch-typ_b-propeller"/>
</dbReference>
<sequence length="324" mass="36314">MEHVPYGLIRTHEAIYREQNGCMFTMDHRIFITTPQNEVFYTLVGDLQFVLYRRVPLLKRRILPACACNGSLAIIHGGYCQHTREVLDDLIVFDGSEFKSLPPSGLPLREHALVFLDGRRLLLFGGRTILTSLSSDTLVYSISTSQWLPIVFEPGSQRPIARYGHTLTPRDERIFLYGGTTGKKALSDLWEFVWHPDGEGIQCAWRAIPLSLGLGWALPSLPGLHLHVTLPCYSYLLIFSGIGNMAGCFFLIDPDEGIVWHSTRRFPLNLLTVPACIFQDFVVTPTLCIHVDNIEFTEPGLLAAPHPPLAQTFPDPLGDVPYEG</sequence>
<dbReference type="OrthoDB" id="45365at2759"/>